<name>A0A8S4PQT7_OWEFU</name>
<proteinExistence type="predicted"/>
<dbReference type="PROSITE" id="PS00518">
    <property type="entry name" value="ZF_RING_1"/>
    <property type="match status" value="1"/>
</dbReference>
<evidence type="ECO:0000256" key="3">
    <source>
        <dbReference type="ARBA" id="ARBA00004906"/>
    </source>
</evidence>
<comment type="catalytic activity">
    <reaction evidence="1">
        <text>S-ubiquitinyl-[E2 ubiquitin-conjugating enzyme]-L-cysteine + [acceptor protein]-L-lysine = [E2 ubiquitin-conjugating enzyme]-L-cysteine + N(6)-ubiquitinyl-[acceptor protein]-L-lysine.</text>
        <dbReference type="EC" id="2.3.2.27"/>
    </reaction>
</comment>
<keyword evidence="11" id="KW-0805">Transcription regulation</keyword>
<dbReference type="InterPro" id="IPR013083">
    <property type="entry name" value="Znf_RING/FYVE/PHD"/>
</dbReference>
<dbReference type="GO" id="GO:0008270">
    <property type="term" value="F:zinc ion binding"/>
    <property type="evidence" value="ECO:0007669"/>
    <property type="project" value="UniProtKB-KW"/>
</dbReference>
<feature type="compositionally biased region" description="Basic and acidic residues" evidence="15">
    <location>
        <begin position="199"/>
        <end position="211"/>
    </location>
</feature>
<feature type="compositionally biased region" description="Polar residues" evidence="15">
    <location>
        <begin position="255"/>
        <end position="275"/>
    </location>
</feature>
<dbReference type="CDD" id="cd17086">
    <property type="entry name" value="RAWUL_RING1_like"/>
    <property type="match status" value="1"/>
</dbReference>
<keyword evidence="8 14" id="KW-0863">Zinc-finger</keyword>
<dbReference type="PANTHER" id="PTHR46076">
    <property type="entry name" value="E3 UBIQUITIN-PROTEIN LIGASE RING1 / RING 2 FAMILY MEMBER"/>
    <property type="match status" value="1"/>
</dbReference>
<dbReference type="EC" id="2.3.2.27" evidence="4"/>
<keyword evidence="13" id="KW-0539">Nucleus</keyword>
<evidence type="ECO:0000256" key="12">
    <source>
        <dbReference type="ARBA" id="ARBA00023163"/>
    </source>
</evidence>
<dbReference type="Pfam" id="PF13923">
    <property type="entry name" value="zf-C3HC4_2"/>
    <property type="match status" value="1"/>
</dbReference>
<evidence type="ECO:0000259" key="16">
    <source>
        <dbReference type="PROSITE" id="PS50089"/>
    </source>
</evidence>
<dbReference type="GO" id="GO:0000151">
    <property type="term" value="C:ubiquitin ligase complex"/>
    <property type="evidence" value="ECO:0007669"/>
    <property type="project" value="InterPro"/>
</dbReference>
<dbReference type="Gene3D" id="3.30.40.10">
    <property type="entry name" value="Zinc/RING finger domain, C3HC4 (zinc finger)"/>
    <property type="match status" value="1"/>
</dbReference>
<keyword evidence="9" id="KW-0833">Ubl conjugation pathway</keyword>
<gene>
    <name evidence="17" type="ORF">OFUS_LOCUS18836</name>
</gene>
<evidence type="ECO:0000313" key="18">
    <source>
        <dbReference type="Proteomes" id="UP000749559"/>
    </source>
</evidence>
<dbReference type="EMBL" id="CAIIXF020000009">
    <property type="protein sequence ID" value="CAH1794069.1"/>
    <property type="molecule type" value="Genomic_DNA"/>
</dbReference>
<feature type="domain" description="RING-type" evidence="16">
    <location>
        <begin position="87"/>
        <end position="127"/>
    </location>
</feature>
<feature type="region of interest" description="Disordered" evidence="15">
    <location>
        <begin position="189"/>
        <end position="302"/>
    </location>
</feature>
<dbReference type="FunFam" id="3.30.40.10:FF:000100">
    <property type="entry name" value="E3 ubiquitin-protein ligase RING2"/>
    <property type="match status" value="1"/>
</dbReference>
<keyword evidence="12" id="KW-0804">Transcription</keyword>
<dbReference type="Proteomes" id="UP000749559">
    <property type="component" value="Unassembled WGS sequence"/>
</dbReference>
<accession>A0A8S4PQT7</accession>
<evidence type="ECO:0000313" key="17">
    <source>
        <dbReference type="EMBL" id="CAH1794069.1"/>
    </source>
</evidence>
<sequence length="420" mass="47034">MTSCSCRNISVLEGHDTVALEEVRCPDKEEIKNFKKIMATETAANGPGANKTWELSLYELHRTPQEAVTDNTEIAVSPRSLHSELMCPICLDMLKNTMTTKECLHRFCQDCIITALRSGNKECPTCRKKLVSKRSLRPDPNFDALISKIYPSRDEYEAHQERVLAKLNKHHNSNALTQSINLGIQLQNQNRAQRVRKHNVQDSDNKSDSGREGAISNDPTPKKRQRTNSNESGVSGASANAPSEIVENVVGDTEAPNTNSVDPSGNTDEATNQANDPIDDTEGPQNDTEPEADVSTEQENPDGPVIADIEMVFKPHPDEPKSDDPSMFRYLKTSCNASVEHLSRYLAMRLALDDEADDPVEANRQAEESVYHIFIVSQPGTFTMIPMQMTLETINEKYWKTNKPLEMYYKLKRDDTPAPE</sequence>
<organism evidence="17 18">
    <name type="scientific">Owenia fusiformis</name>
    <name type="common">Polychaete worm</name>
    <dbReference type="NCBI Taxonomy" id="6347"/>
    <lineage>
        <taxon>Eukaryota</taxon>
        <taxon>Metazoa</taxon>
        <taxon>Spiralia</taxon>
        <taxon>Lophotrochozoa</taxon>
        <taxon>Annelida</taxon>
        <taxon>Polychaeta</taxon>
        <taxon>Sedentaria</taxon>
        <taxon>Canalipalpata</taxon>
        <taxon>Sabellida</taxon>
        <taxon>Oweniida</taxon>
        <taxon>Oweniidae</taxon>
        <taxon>Owenia</taxon>
    </lineage>
</organism>
<dbReference type="GO" id="GO:0061630">
    <property type="term" value="F:ubiquitin protein ligase activity"/>
    <property type="evidence" value="ECO:0007669"/>
    <property type="project" value="UniProtKB-EC"/>
</dbReference>
<dbReference type="Pfam" id="PF16207">
    <property type="entry name" value="RAWUL"/>
    <property type="match status" value="1"/>
</dbReference>
<keyword evidence="5" id="KW-0678">Repressor</keyword>
<evidence type="ECO:0000256" key="7">
    <source>
        <dbReference type="ARBA" id="ARBA00022723"/>
    </source>
</evidence>
<evidence type="ECO:0000256" key="11">
    <source>
        <dbReference type="ARBA" id="ARBA00023015"/>
    </source>
</evidence>
<dbReference type="InterPro" id="IPR032443">
    <property type="entry name" value="RAWUL"/>
</dbReference>
<dbReference type="AlphaFoldDB" id="A0A8S4PQT7"/>
<dbReference type="InterPro" id="IPR043540">
    <property type="entry name" value="RING1/RING2"/>
</dbReference>
<evidence type="ECO:0000256" key="5">
    <source>
        <dbReference type="ARBA" id="ARBA00022491"/>
    </source>
</evidence>
<evidence type="ECO:0000256" key="2">
    <source>
        <dbReference type="ARBA" id="ARBA00004123"/>
    </source>
</evidence>
<dbReference type="OrthoDB" id="337575at2759"/>
<evidence type="ECO:0000256" key="13">
    <source>
        <dbReference type="ARBA" id="ARBA00023242"/>
    </source>
</evidence>
<keyword evidence="6" id="KW-0808">Transferase</keyword>
<dbReference type="SMART" id="SM00184">
    <property type="entry name" value="RING"/>
    <property type="match status" value="1"/>
</dbReference>
<evidence type="ECO:0000256" key="4">
    <source>
        <dbReference type="ARBA" id="ARBA00012483"/>
    </source>
</evidence>
<keyword evidence="7" id="KW-0479">Metal-binding</keyword>
<feature type="compositionally biased region" description="Polar residues" evidence="15">
    <location>
        <begin position="227"/>
        <end position="241"/>
    </location>
</feature>
<evidence type="ECO:0000256" key="10">
    <source>
        <dbReference type="ARBA" id="ARBA00022833"/>
    </source>
</evidence>
<dbReference type="InterPro" id="IPR001841">
    <property type="entry name" value="Znf_RING"/>
</dbReference>
<comment type="subcellular location">
    <subcellularLocation>
        <location evidence="2">Nucleus</location>
    </subcellularLocation>
</comment>
<dbReference type="Gene3D" id="3.10.20.90">
    <property type="entry name" value="Phosphatidylinositol 3-kinase Catalytic Subunit, Chain A, domain 1"/>
    <property type="match status" value="1"/>
</dbReference>
<comment type="caution">
    <text evidence="17">The sequence shown here is derived from an EMBL/GenBank/DDBJ whole genome shotgun (WGS) entry which is preliminary data.</text>
</comment>
<protein>
    <recommendedName>
        <fullName evidence="4">RING-type E3 ubiquitin transferase</fullName>
        <ecNumber evidence="4">2.3.2.27</ecNumber>
    </recommendedName>
</protein>
<feature type="compositionally biased region" description="Acidic residues" evidence="15">
    <location>
        <begin position="277"/>
        <end position="300"/>
    </location>
</feature>
<keyword evidence="18" id="KW-1185">Reference proteome</keyword>
<dbReference type="PANTHER" id="PTHR46076:SF3">
    <property type="entry name" value="E3 UBIQUITIN-PROTEIN LIGASE RING1"/>
    <property type="match status" value="1"/>
</dbReference>
<evidence type="ECO:0000256" key="14">
    <source>
        <dbReference type="PROSITE-ProRule" id="PRU00175"/>
    </source>
</evidence>
<evidence type="ECO:0000256" key="1">
    <source>
        <dbReference type="ARBA" id="ARBA00000900"/>
    </source>
</evidence>
<dbReference type="InterPro" id="IPR017907">
    <property type="entry name" value="Znf_RING_CS"/>
</dbReference>
<dbReference type="PROSITE" id="PS50089">
    <property type="entry name" value="ZF_RING_2"/>
    <property type="match status" value="1"/>
</dbReference>
<keyword evidence="10" id="KW-0862">Zinc</keyword>
<comment type="pathway">
    <text evidence="3">Protein modification; protein ubiquitination.</text>
</comment>
<evidence type="ECO:0000256" key="6">
    <source>
        <dbReference type="ARBA" id="ARBA00022679"/>
    </source>
</evidence>
<evidence type="ECO:0000256" key="8">
    <source>
        <dbReference type="ARBA" id="ARBA00022771"/>
    </source>
</evidence>
<dbReference type="SUPFAM" id="SSF57850">
    <property type="entry name" value="RING/U-box"/>
    <property type="match status" value="1"/>
</dbReference>
<evidence type="ECO:0000256" key="9">
    <source>
        <dbReference type="ARBA" id="ARBA00022786"/>
    </source>
</evidence>
<evidence type="ECO:0000256" key="15">
    <source>
        <dbReference type="SAM" id="MobiDB-lite"/>
    </source>
</evidence>
<dbReference type="GO" id="GO:0031519">
    <property type="term" value="C:PcG protein complex"/>
    <property type="evidence" value="ECO:0007669"/>
    <property type="project" value="TreeGrafter"/>
</dbReference>
<dbReference type="CDD" id="cd16740">
    <property type="entry name" value="RING-HC_RING2"/>
    <property type="match status" value="1"/>
</dbReference>
<reference evidence="17" key="1">
    <citation type="submission" date="2022-03" db="EMBL/GenBank/DDBJ databases">
        <authorList>
            <person name="Martin C."/>
        </authorList>
    </citation>
    <scope>NUCLEOTIDE SEQUENCE</scope>
</reference>
<dbReference type="GO" id="GO:0003682">
    <property type="term" value="F:chromatin binding"/>
    <property type="evidence" value="ECO:0007669"/>
    <property type="project" value="TreeGrafter"/>
</dbReference>